<accession>B8DQM3</accession>
<dbReference type="InterPro" id="IPR027598">
    <property type="entry name" value="Amphi-Trp_dom"/>
</dbReference>
<evidence type="ECO:0008006" key="3">
    <source>
        <dbReference type="Google" id="ProtNLM"/>
    </source>
</evidence>
<dbReference type="OrthoDB" id="5459757at2"/>
<dbReference type="NCBIfam" id="TIGR04354">
    <property type="entry name" value="amphi-Trp"/>
    <property type="match status" value="1"/>
</dbReference>
<organism evidence="2">
    <name type="scientific">Nitratidesulfovibrio vulgaris (strain DSM 19637 / Miyazaki F)</name>
    <name type="common">Desulfovibrio vulgaris</name>
    <dbReference type="NCBI Taxonomy" id="883"/>
    <lineage>
        <taxon>Bacteria</taxon>
        <taxon>Pseudomonadati</taxon>
        <taxon>Thermodesulfobacteriota</taxon>
        <taxon>Desulfovibrionia</taxon>
        <taxon>Desulfovibrionales</taxon>
        <taxon>Desulfovibrionaceae</taxon>
        <taxon>Nitratidesulfovibrio</taxon>
    </lineage>
</organism>
<evidence type="ECO:0000256" key="1">
    <source>
        <dbReference type="SAM" id="MobiDB-lite"/>
    </source>
</evidence>
<evidence type="ECO:0000313" key="2">
    <source>
        <dbReference type="EMBL" id="ACL09142.1"/>
    </source>
</evidence>
<sequence length="197" mass="21423">MEKQKISLSTRLLCADAAGVVEALAEGLKERCLKVQKGDETLVLSPPEAVDVDVEAKVRDGRGKFMIEVSWRIPDDETVAACDEVANLPGRDHLAPLGCADVEEVGDIDLDVALKKADKPAKASAKAKDHKDEKRDGDKKRDEDKKKDKPGKDAKPEKKSKSEKSDKSGRSEKSAKDGKDKKDGKTREKDKGESAAD</sequence>
<reference evidence="2" key="1">
    <citation type="submission" date="2008-10" db="EMBL/GenBank/DDBJ databases">
        <title>Complete sequence of Desulfovibrio vulgaris str. 'Miyazaki F'.</title>
        <authorList>
            <person name="Lucas S."/>
            <person name="Copeland A."/>
            <person name="Lapidus A."/>
            <person name="Glavina del Rio T."/>
            <person name="Dalin E."/>
            <person name="Tice H."/>
            <person name="Bruce D."/>
            <person name="Goodwin L."/>
            <person name="Pitluck S."/>
            <person name="Sims D."/>
            <person name="Brettin T."/>
            <person name="Detter J.C."/>
            <person name="Han C."/>
            <person name="Larimer F."/>
            <person name="Land M."/>
            <person name="Hauser L."/>
            <person name="Kyrpides N."/>
            <person name="Mikhailova N."/>
            <person name="Hazen T.C."/>
            <person name="Richardson P."/>
        </authorList>
    </citation>
    <scope>NUCLEOTIDE SEQUENCE</scope>
    <source>
        <strain evidence="2">Miyazaki F</strain>
    </source>
</reference>
<protein>
    <recommendedName>
        <fullName evidence="3">Amphi-Trp domain-containing protein</fullName>
    </recommendedName>
</protein>
<name>B8DQM3_NITV9</name>
<gene>
    <name evidence="2" type="ordered locus">DvMF_2199</name>
</gene>
<proteinExistence type="predicted"/>
<dbReference type="KEGG" id="dvm:DvMF_2199"/>
<dbReference type="STRING" id="883.DvMF_2199"/>
<dbReference type="HOGENOM" id="CLU_1382189_0_0_7"/>
<dbReference type="EMBL" id="CP001197">
    <property type="protein sequence ID" value="ACL09142.1"/>
    <property type="molecule type" value="Genomic_DNA"/>
</dbReference>
<dbReference type="AlphaFoldDB" id="B8DQM3"/>
<feature type="region of interest" description="Disordered" evidence="1">
    <location>
        <begin position="116"/>
        <end position="197"/>
    </location>
</feature>